<keyword evidence="3" id="KW-1185">Reference proteome</keyword>
<comment type="caution">
    <text evidence="2">The sequence shown here is derived from an EMBL/GenBank/DDBJ whole genome shotgun (WGS) entry which is preliminary data.</text>
</comment>
<feature type="region of interest" description="Disordered" evidence="1">
    <location>
        <begin position="952"/>
        <end position="987"/>
    </location>
</feature>
<feature type="compositionally biased region" description="Basic and acidic residues" evidence="1">
    <location>
        <begin position="913"/>
        <end position="931"/>
    </location>
</feature>
<feature type="compositionally biased region" description="Basic and acidic residues" evidence="1">
    <location>
        <begin position="497"/>
        <end position="511"/>
    </location>
</feature>
<feature type="compositionally biased region" description="Polar residues" evidence="1">
    <location>
        <begin position="560"/>
        <end position="580"/>
    </location>
</feature>
<feature type="compositionally biased region" description="Polar residues" evidence="1">
    <location>
        <begin position="622"/>
        <end position="633"/>
    </location>
</feature>
<evidence type="ECO:0000313" key="3">
    <source>
        <dbReference type="Proteomes" id="UP001219518"/>
    </source>
</evidence>
<feature type="compositionally biased region" description="Polar residues" evidence="1">
    <location>
        <begin position="465"/>
        <end position="484"/>
    </location>
</feature>
<feature type="region of interest" description="Disordered" evidence="1">
    <location>
        <begin position="743"/>
        <end position="931"/>
    </location>
</feature>
<feature type="compositionally biased region" description="Basic and acidic residues" evidence="1">
    <location>
        <begin position="535"/>
        <end position="559"/>
    </location>
</feature>
<evidence type="ECO:0000313" key="2">
    <source>
        <dbReference type="EMBL" id="KAK3923922.1"/>
    </source>
</evidence>
<feature type="compositionally biased region" description="Basic and acidic residues" evidence="1">
    <location>
        <begin position="449"/>
        <end position="463"/>
    </location>
</feature>
<reference evidence="2" key="2">
    <citation type="journal article" date="2023" name="BMC Genomics">
        <title>Pest status, molecular evolution, and epigenetic factors derived from the genome assembly of Frankliniella fusca, a thysanopteran phytovirus vector.</title>
        <authorList>
            <person name="Catto M.A."/>
            <person name="Labadie P.E."/>
            <person name="Jacobson A.L."/>
            <person name="Kennedy G.G."/>
            <person name="Srinivasan R."/>
            <person name="Hunt B.G."/>
        </authorList>
    </citation>
    <scope>NUCLEOTIDE SEQUENCE</scope>
    <source>
        <strain evidence="2">PL_HMW_Pooled</strain>
    </source>
</reference>
<feature type="compositionally biased region" description="Polar residues" evidence="1">
    <location>
        <begin position="598"/>
        <end position="615"/>
    </location>
</feature>
<sequence length="1218" mass="135139">MDESLSLESVSSTGSNDMLWEAIKIDLDQNRAYQKEQIQSLKEPTNRDNATHLEPPGTCAETAAQNLKNDVKVDQCIQTANTISEDKTSQTSFDISLMPKGHAFESIVSYVPLLLPSVHLCGGHIDTVPTCCSFSHCRSSSDSKCEISASQKHVNAETGGPAQTKMNNDIQAVNIQYSLKDICQELLAQLSSKEKVALQSKGNGDDSDYTSSKSNFAVKNTSSSVDAPHSILSSSKPLLNLNLEEKNLSPNTELLTATVIDLYPHSKPIITQPCQSISKEIKRVVTQEEAPQTVPSPTITRQTETPDILRDSGNHFSSKPNEAGLVSLLKKDKMRISQFEHMPSKLELNLEAPKNYQQAPQQFNQQSGLSKIRCVQIGDVVQSADINIDEKQSCGPTEEVVLSQFEPVGKVTAGNSREPNAVVSTTCDQSAINIQSRLCAEKPALNANDKTERDVEKTSDRHKIQSANTSQKIESAGNLSQENIGQKLEKPAINANDKSERDVEKTSDSHKIQSSKTSQKIESAGNLPQENIGQKLEKPAVNGDDKSEQDIEKTSDSHKIQSNKTSKKTVSPGNLPQENLGQKLVTPELRCEENIESSTVPADSHQNVTKDSANGPTMLLVSKNNSDKVTNNNESKRSKILSKIQKMDFSSISREESSPAFEELDPAEMENVLLIWRQQEQLHKDKKNPEKLCSGNIFRTVKKSQELPPELRSTHTSISPPTKVNLAPASSVLEKLDVEVKNDVSEDDDVSEASPFCEISPPKRRRLSLSAPKPLVIQKHKDHHFRQAEIDGPTATSTPNEKSSESTHATTKEVLSELRSSKRLKAVSSRKVDEVSANQNENLKEELKDGTAKQSSTKKLSKTKPKGKNNDELKNSLTTASRTKAAKGANSNKNKNKPTEESEQTDFENSVTNEKKPLVKEEDNKKNFHDQIQERVNNLKRKWLEEKPDNEIDAVGLNSPPKSNSQPLLDSQKTDDSEDLFGSQSQSGSIRAVPIPDLAKAHDLATYILLNPWRGIIARRVTRRFVCPSYETRIVTRALWDLRSNADITSIVERILALGWPGFNPRALRALVAMFTLSFSRRVPFVIDGMRGEEEDAASLSSDADPSSKKKSIPVRLVATRQIFKGEYVEGLHGLFLKTSDKERETLRSWNFPKFKNRRDFVVLGPLAYLKRDESNFNTQAIFLKEELIAVKAVRQILSGETLLVSFKEVERKLKDQV</sequence>
<feature type="compositionally biased region" description="Polar residues" evidence="1">
    <location>
        <begin position="512"/>
        <end position="532"/>
    </location>
</feature>
<dbReference type="Proteomes" id="UP001219518">
    <property type="component" value="Unassembled WGS sequence"/>
</dbReference>
<reference evidence="2" key="1">
    <citation type="submission" date="2021-07" db="EMBL/GenBank/DDBJ databases">
        <authorList>
            <person name="Catto M.A."/>
            <person name="Jacobson A."/>
            <person name="Kennedy G."/>
            <person name="Labadie P."/>
            <person name="Hunt B.G."/>
            <person name="Srinivasan R."/>
        </authorList>
    </citation>
    <scope>NUCLEOTIDE SEQUENCE</scope>
    <source>
        <strain evidence="2">PL_HMW_Pooled</strain>
        <tissue evidence="2">Head</tissue>
    </source>
</reference>
<organism evidence="2 3">
    <name type="scientific">Frankliniella fusca</name>
    <dbReference type="NCBI Taxonomy" id="407009"/>
    <lineage>
        <taxon>Eukaryota</taxon>
        <taxon>Metazoa</taxon>
        <taxon>Ecdysozoa</taxon>
        <taxon>Arthropoda</taxon>
        <taxon>Hexapoda</taxon>
        <taxon>Insecta</taxon>
        <taxon>Pterygota</taxon>
        <taxon>Neoptera</taxon>
        <taxon>Paraneoptera</taxon>
        <taxon>Thysanoptera</taxon>
        <taxon>Terebrantia</taxon>
        <taxon>Thripoidea</taxon>
        <taxon>Thripidae</taxon>
        <taxon>Frankliniella</taxon>
    </lineage>
</organism>
<feature type="compositionally biased region" description="Basic and acidic residues" evidence="1">
    <location>
        <begin position="842"/>
        <end position="851"/>
    </location>
</feature>
<accession>A0AAE1HMD1</accession>
<gene>
    <name evidence="2" type="ORF">KUF71_012160</name>
</gene>
<evidence type="ECO:0000256" key="1">
    <source>
        <dbReference type="SAM" id="MobiDB-lite"/>
    </source>
</evidence>
<proteinExistence type="predicted"/>
<feature type="compositionally biased region" description="Polar residues" evidence="1">
    <location>
        <begin position="960"/>
        <end position="971"/>
    </location>
</feature>
<protein>
    <submittedName>
        <fullName evidence="2">2-dehydro-3-deoxyphosphooctonate aldolase</fullName>
    </submittedName>
</protein>
<dbReference type="AlphaFoldDB" id="A0AAE1HMD1"/>
<name>A0AAE1HMD1_9NEOP</name>
<feature type="region of interest" description="Disordered" evidence="1">
    <location>
        <begin position="448"/>
        <end position="585"/>
    </location>
</feature>
<feature type="region of interest" description="Disordered" evidence="1">
    <location>
        <begin position="598"/>
        <end position="635"/>
    </location>
</feature>
<dbReference type="EMBL" id="JAHWGI010001158">
    <property type="protein sequence ID" value="KAK3923922.1"/>
    <property type="molecule type" value="Genomic_DNA"/>
</dbReference>
<feature type="compositionally biased region" description="Basic and acidic residues" evidence="1">
    <location>
        <begin position="802"/>
        <end position="820"/>
    </location>
</feature>